<evidence type="ECO:0000313" key="4">
    <source>
        <dbReference type="EMBL" id="MBC8536619.1"/>
    </source>
</evidence>
<organism evidence="4 5">
    <name type="scientific">Feifania hominis</name>
    <dbReference type="NCBI Taxonomy" id="2763660"/>
    <lineage>
        <taxon>Bacteria</taxon>
        <taxon>Bacillati</taxon>
        <taxon>Bacillota</taxon>
        <taxon>Clostridia</taxon>
        <taxon>Eubacteriales</taxon>
        <taxon>Feifaniaceae</taxon>
        <taxon>Feifania</taxon>
    </lineage>
</organism>
<dbReference type="EMBL" id="JACRSP010000003">
    <property type="protein sequence ID" value="MBC8536619.1"/>
    <property type="molecule type" value="Genomic_DNA"/>
</dbReference>
<dbReference type="Gene3D" id="3.40.109.10">
    <property type="entry name" value="NADH Oxidase"/>
    <property type="match status" value="1"/>
</dbReference>
<dbReference type="PANTHER" id="PTHR43673">
    <property type="entry name" value="NAD(P)H NITROREDUCTASE YDGI-RELATED"/>
    <property type="match status" value="1"/>
</dbReference>
<keyword evidence="2" id="KW-0560">Oxidoreductase</keyword>
<dbReference type="PANTHER" id="PTHR43673:SF10">
    <property type="entry name" value="NADH DEHYDROGENASE_NAD(P)H NITROREDUCTASE XCC3605-RELATED"/>
    <property type="match status" value="1"/>
</dbReference>
<reference evidence="4" key="1">
    <citation type="submission" date="2020-08" db="EMBL/GenBank/DDBJ databases">
        <title>Genome public.</title>
        <authorList>
            <person name="Liu C."/>
            <person name="Sun Q."/>
        </authorList>
    </citation>
    <scope>NUCLEOTIDE SEQUENCE</scope>
    <source>
        <strain evidence="4">BX7</strain>
    </source>
</reference>
<name>A0A926DF21_9FIRM</name>
<dbReference type="InterPro" id="IPR029479">
    <property type="entry name" value="Nitroreductase"/>
</dbReference>
<evidence type="ECO:0000313" key="5">
    <source>
        <dbReference type="Proteomes" id="UP000620366"/>
    </source>
</evidence>
<evidence type="ECO:0000256" key="1">
    <source>
        <dbReference type="ARBA" id="ARBA00007118"/>
    </source>
</evidence>
<feature type="domain" description="Nitroreductase" evidence="3">
    <location>
        <begin position="9"/>
        <end position="150"/>
    </location>
</feature>
<dbReference type="AlphaFoldDB" id="A0A926DF21"/>
<proteinExistence type="inferred from homology"/>
<comment type="caution">
    <text evidence="4">The sequence shown here is derived from an EMBL/GenBank/DDBJ whole genome shotgun (WGS) entry which is preliminary data.</text>
</comment>
<dbReference type="Pfam" id="PF00881">
    <property type="entry name" value="Nitroreductase"/>
    <property type="match status" value="1"/>
</dbReference>
<sequence length="189" mass="20754">MSTFDLICARRTIRKFRQEPVPHDLLMRTIEAACMAPSAMNRQPLKYALIEEPELCKKVFSLIRFAGSLPAARPTQQEAPTAYIAVLADRNLDTPWLNADVGASVQNILLTALEQGVGGCQLGAIDYEALSALFGLPEHLKLNSIVALGYPAMTAQAVPFAGDTKYYYDEDGAFKVPKRTPQQVLISIK</sequence>
<dbReference type="SUPFAM" id="SSF55469">
    <property type="entry name" value="FMN-dependent nitroreductase-like"/>
    <property type="match status" value="1"/>
</dbReference>
<dbReference type="GO" id="GO:0016491">
    <property type="term" value="F:oxidoreductase activity"/>
    <property type="evidence" value="ECO:0007669"/>
    <property type="project" value="UniProtKB-KW"/>
</dbReference>
<gene>
    <name evidence="4" type="ORF">H8695_07965</name>
</gene>
<dbReference type="RefSeq" id="WP_249300458.1">
    <property type="nucleotide sequence ID" value="NZ_JACRSP010000003.1"/>
</dbReference>
<dbReference type="CDD" id="cd02062">
    <property type="entry name" value="Nitro_FMN_reductase"/>
    <property type="match status" value="1"/>
</dbReference>
<dbReference type="InterPro" id="IPR000415">
    <property type="entry name" value="Nitroreductase-like"/>
</dbReference>
<dbReference type="Proteomes" id="UP000620366">
    <property type="component" value="Unassembled WGS sequence"/>
</dbReference>
<protein>
    <submittedName>
        <fullName evidence="4">Nitroreductase family protein</fullName>
    </submittedName>
</protein>
<comment type="similarity">
    <text evidence="1">Belongs to the nitroreductase family.</text>
</comment>
<accession>A0A926DF21</accession>
<evidence type="ECO:0000256" key="2">
    <source>
        <dbReference type="ARBA" id="ARBA00023002"/>
    </source>
</evidence>
<keyword evidence="5" id="KW-1185">Reference proteome</keyword>
<evidence type="ECO:0000259" key="3">
    <source>
        <dbReference type="Pfam" id="PF00881"/>
    </source>
</evidence>